<dbReference type="NCBIfam" id="NF037979">
    <property type="entry name" value="Na_transp"/>
    <property type="match status" value="1"/>
</dbReference>
<dbReference type="GO" id="GO:0005886">
    <property type="term" value="C:plasma membrane"/>
    <property type="evidence" value="ECO:0007669"/>
    <property type="project" value="TreeGrafter"/>
</dbReference>
<organism evidence="7">
    <name type="scientific">marine sediment metagenome</name>
    <dbReference type="NCBI Taxonomy" id="412755"/>
    <lineage>
        <taxon>unclassified sequences</taxon>
        <taxon>metagenomes</taxon>
        <taxon>ecological metagenomes</taxon>
    </lineage>
</organism>
<keyword evidence="3 6" id="KW-0812">Transmembrane</keyword>
<feature type="transmembrane region" description="Helical" evidence="6">
    <location>
        <begin position="547"/>
        <end position="569"/>
    </location>
</feature>
<feature type="transmembrane region" description="Helical" evidence="6">
    <location>
        <begin position="589"/>
        <end position="608"/>
    </location>
</feature>
<feature type="transmembrane region" description="Helical" evidence="6">
    <location>
        <begin position="346"/>
        <end position="367"/>
    </location>
</feature>
<reference evidence="7" key="1">
    <citation type="journal article" date="2015" name="Nature">
        <title>Complex archaea that bridge the gap between prokaryotes and eukaryotes.</title>
        <authorList>
            <person name="Spang A."/>
            <person name="Saw J.H."/>
            <person name="Jorgensen S.L."/>
            <person name="Zaremba-Niedzwiedzka K."/>
            <person name="Martijn J."/>
            <person name="Lind A.E."/>
            <person name="van Eijk R."/>
            <person name="Schleper C."/>
            <person name="Guy L."/>
            <person name="Ettema T.J."/>
        </authorList>
    </citation>
    <scope>NUCLEOTIDE SEQUENCE</scope>
</reference>
<accession>A0A0F9X0H1</accession>
<feature type="transmembrane region" description="Helical" evidence="6">
    <location>
        <begin position="50"/>
        <end position="72"/>
    </location>
</feature>
<gene>
    <name evidence="7" type="ORF">LCGC14_0285020</name>
</gene>
<feature type="transmembrane region" description="Helical" evidence="6">
    <location>
        <begin position="388"/>
        <end position="411"/>
    </location>
</feature>
<name>A0A0F9X0H1_9ZZZZ</name>
<dbReference type="PANTHER" id="PTHR11616:SF240">
    <property type="entry name" value="BLOATED TUBULES, ISOFORM B-RELATED"/>
    <property type="match status" value="1"/>
</dbReference>
<sequence length="712" mass="76025">MSESPLLDSQRENWGSRTGFVLAAVGSAVGLGNLWGFTYKVYAHGGGAFLIPYIFAMVAIGIPLLILELSLGHMTQRAAPNAFRAINRKTEPIGWWGILLGFVIITYYPVILAYCGNFLVFCVQGIFDGGKLPWAAEGAAGVGKAADFFKYTFLNRWTPAELAAGTKPHALGGFVTPIVIALAVTWVAMYLCIFKGVRLVSKVVLWTVPLPWIMLLILMVRGLTLPGATQGLNFFLHPTWEKLASPDTWRWAFGQMFFSMSLAFGVMITYASFLHRKSDINNNATIIGLADVATSFMAGIAVFATLGAMAFATQQAGNPVPVEDVAIKDAGLAFVAFPYALAQLPYAAWFGAVFFIALLTLGIDSAFSITESVLASIVDKTGWRRGRTLIGMTVVGFAVGLVYCTRGGLAWLGQIDEFINNPWGGIVLLGLLEAVVVGWAYRIGRLREHANERSDWKLGVWWDWIIRYFAPIILSALFAWSIMEELTKAGGLIHNPETGELDPTKFVALLIAGAIPVLAVILSVIRSAGANAHAEHIGQQSVGRRRGMVATGLLVVAIGGVACTVARMLSAGGIPTESGSHTFLGLNVATISLTPAIVAVLTVVVILLGGRTVSRAEKADRRPSSLARLSAGVGVLTLGSAFGLILYCLVALNPIAAATKTSETAPAAPQELSAPGHVVLALMIAMLVIGLIWCFYRAIKAGKNGGRQVSEI</sequence>
<dbReference type="EMBL" id="LAZR01000166">
    <property type="protein sequence ID" value="KKN84838.1"/>
    <property type="molecule type" value="Genomic_DNA"/>
</dbReference>
<keyword evidence="5 6" id="KW-0472">Membrane</keyword>
<evidence type="ECO:0000256" key="1">
    <source>
        <dbReference type="ARBA" id="ARBA00004141"/>
    </source>
</evidence>
<feature type="transmembrane region" description="Helical" evidence="6">
    <location>
        <begin position="203"/>
        <end position="223"/>
    </location>
</feature>
<feature type="transmembrane region" description="Helical" evidence="6">
    <location>
        <begin position="423"/>
        <end position="443"/>
    </location>
</feature>
<feature type="transmembrane region" description="Helical" evidence="6">
    <location>
        <begin position="20"/>
        <end position="38"/>
    </location>
</feature>
<dbReference type="SUPFAM" id="SSF161070">
    <property type="entry name" value="SNF-like"/>
    <property type="match status" value="1"/>
</dbReference>
<evidence type="ECO:0000313" key="7">
    <source>
        <dbReference type="EMBL" id="KKN84838.1"/>
    </source>
</evidence>
<feature type="transmembrane region" description="Helical" evidence="6">
    <location>
        <begin position="170"/>
        <end position="191"/>
    </location>
</feature>
<protein>
    <recommendedName>
        <fullName evidence="8">Sodium-dependent transporter</fullName>
    </recommendedName>
</protein>
<comment type="caution">
    <text evidence="7">The sequence shown here is derived from an EMBL/GenBank/DDBJ whole genome shotgun (WGS) entry which is preliminary data.</text>
</comment>
<feature type="transmembrane region" description="Helical" evidence="6">
    <location>
        <begin position="629"/>
        <end position="656"/>
    </location>
</feature>
<dbReference type="InterPro" id="IPR000175">
    <property type="entry name" value="Na/ntran_symport"/>
</dbReference>
<dbReference type="PANTHER" id="PTHR11616">
    <property type="entry name" value="SODIUM/CHLORIDE DEPENDENT TRANSPORTER"/>
    <property type="match status" value="1"/>
</dbReference>
<dbReference type="InterPro" id="IPR037272">
    <property type="entry name" value="SNS_sf"/>
</dbReference>
<dbReference type="AlphaFoldDB" id="A0A0F9X0H1"/>
<keyword evidence="4 6" id="KW-1133">Transmembrane helix</keyword>
<evidence type="ECO:0000256" key="3">
    <source>
        <dbReference type="ARBA" id="ARBA00022692"/>
    </source>
</evidence>
<proteinExistence type="predicted"/>
<feature type="transmembrane region" description="Helical" evidence="6">
    <location>
        <begin position="286"/>
        <end position="312"/>
    </location>
</feature>
<feature type="transmembrane region" description="Helical" evidence="6">
    <location>
        <begin position="676"/>
        <end position="696"/>
    </location>
</feature>
<keyword evidence="2" id="KW-0813">Transport</keyword>
<evidence type="ECO:0000256" key="5">
    <source>
        <dbReference type="ARBA" id="ARBA00023136"/>
    </source>
</evidence>
<dbReference type="PROSITE" id="PS50267">
    <property type="entry name" value="NA_NEUROTRAN_SYMP_3"/>
    <property type="match status" value="1"/>
</dbReference>
<feature type="transmembrane region" description="Helical" evidence="6">
    <location>
        <begin position="252"/>
        <end position="274"/>
    </location>
</feature>
<dbReference type="GO" id="GO:0035725">
    <property type="term" value="P:sodium ion transmembrane transport"/>
    <property type="evidence" value="ECO:0007669"/>
    <property type="project" value="TreeGrafter"/>
</dbReference>
<evidence type="ECO:0000256" key="4">
    <source>
        <dbReference type="ARBA" id="ARBA00022989"/>
    </source>
</evidence>
<dbReference type="PRINTS" id="PR00176">
    <property type="entry name" value="NANEUSMPORT"/>
</dbReference>
<evidence type="ECO:0000256" key="2">
    <source>
        <dbReference type="ARBA" id="ARBA00022448"/>
    </source>
</evidence>
<evidence type="ECO:0008006" key="8">
    <source>
        <dbReference type="Google" id="ProtNLM"/>
    </source>
</evidence>
<feature type="transmembrane region" description="Helical" evidence="6">
    <location>
        <begin position="464"/>
        <end position="483"/>
    </location>
</feature>
<evidence type="ECO:0000256" key="6">
    <source>
        <dbReference type="SAM" id="Phobius"/>
    </source>
</evidence>
<dbReference type="Pfam" id="PF00209">
    <property type="entry name" value="SNF"/>
    <property type="match status" value="1"/>
</dbReference>
<comment type="subcellular location">
    <subcellularLocation>
        <location evidence="1">Membrane</location>
        <topology evidence="1">Multi-pass membrane protein</topology>
    </subcellularLocation>
</comment>
<feature type="transmembrane region" description="Helical" evidence="6">
    <location>
        <begin position="506"/>
        <end position="526"/>
    </location>
</feature>
<feature type="transmembrane region" description="Helical" evidence="6">
    <location>
        <begin position="93"/>
        <end position="111"/>
    </location>
</feature>